<evidence type="ECO:0000313" key="8">
    <source>
        <dbReference type="Proteomes" id="UP000472277"/>
    </source>
</evidence>
<dbReference type="GO" id="GO:0005886">
    <property type="term" value="C:plasma membrane"/>
    <property type="evidence" value="ECO:0007669"/>
    <property type="project" value="TreeGrafter"/>
</dbReference>
<keyword evidence="4 6" id="KW-1133">Transmembrane helix</keyword>
<dbReference type="PANTHER" id="PTHR10926:SF68">
    <property type="entry name" value="CELL CYCLE CONTROL PROTEIN"/>
    <property type="match status" value="1"/>
</dbReference>
<name>A0A673WH32_SALTR</name>
<evidence type="ECO:0000256" key="6">
    <source>
        <dbReference type="SAM" id="Phobius"/>
    </source>
</evidence>
<dbReference type="GO" id="GO:0005794">
    <property type="term" value="C:Golgi apparatus"/>
    <property type="evidence" value="ECO:0007669"/>
    <property type="project" value="TreeGrafter"/>
</dbReference>
<protein>
    <submittedName>
        <fullName evidence="7">Transmembrane protein 30C</fullName>
    </submittedName>
</protein>
<organism evidence="7 8">
    <name type="scientific">Salmo trutta</name>
    <name type="common">Brown trout</name>
    <dbReference type="NCBI Taxonomy" id="8032"/>
    <lineage>
        <taxon>Eukaryota</taxon>
        <taxon>Metazoa</taxon>
        <taxon>Chordata</taxon>
        <taxon>Craniata</taxon>
        <taxon>Vertebrata</taxon>
        <taxon>Euteleostomi</taxon>
        <taxon>Actinopterygii</taxon>
        <taxon>Neopterygii</taxon>
        <taxon>Teleostei</taxon>
        <taxon>Protacanthopterygii</taxon>
        <taxon>Salmoniformes</taxon>
        <taxon>Salmonidae</taxon>
        <taxon>Salmoninae</taxon>
        <taxon>Salmo</taxon>
    </lineage>
</organism>
<dbReference type="AlphaFoldDB" id="A0A673WH32"/>
<dbReference type="PANTHER" id="PTHR10926">
    <property type="entry name" value="CELL CYCLE CONTROL PROTEIN 50"/>
    <property type="match status" value="1"/>
</dbReference>
<keyword evidence="8" id="KW-1185">Reference proteome</keyword>
<reference evidence="7" key="2">
    <citation type="submission" date="2025-09" db="UniProtKB">
        <authorList>
            <consortium name="Ensembl"/>
        </authorList>
    </citation>
    <scope>IDENTIFICATION</scope>
</reference>
<evidence type="ECO:0000313" key="7">
    <source>
        <dbReference type="Ensembl" id="ENSSTUP00000007461.1"/>
    </source>
</evidence>
<reference evidence="7" key="1">
    <citation type="submission" date="2025-08" db="UniProtKB">
        <authorList>
            <consortium name="Ensembl"/>
        </authorList>
    </citation>
    <scope>IDENTIFICATION</scope>
</reference>
<comment type="subcellular location">
    <subcellularLocation>
        <location evidence="1">Membrane</location>
    </subcellularLocation>
</comment>
<evidence type="ECO:0000256" key="5">
    <source>
        <dbReference type="ARBA" id="ARBA00023136"/>
    </source>
</evidence>
<accession>A0A673WH32</accession>
<evidence type="ECO:0000256" key="2">
    <source>
        <dbReference type="ARBA" id="ARBA00009457"/>
    </source>
</evidence>
<sequence>MGKAKANAGLLARRPDNSAFKHQRLPVWSPMLTAHTTVLPFFYCMATICVKLGVCLLVTVQNTHELKVYYTHAGPCDKCFETTIYVFFYYGDDGQMPFIKENNGLPIAPCRAMANDSFTLTYYSGEGGPVVHVPLFRKGITWYTNKNVKFRNQPDENKTLTLAHVIEGVSQYTRTKPVYDLDPWDHNNGFINEDLIVWMREAAFPNFKNLPDHWLSHPAPRCHPPHHLVAVW</sequence>
<dbReference type="PIRSF" id="PIRSF015840">
    <property type="entry name" value="DUF284_TM_euk"/>
    <property type="match status" value="1"/>
</dbReference>
<dbReference type="InterPro" id="IPR005045">
    <property type="entry name" value="CDC50/LEM3_fam"/>
</dbReference>
<evidence type="ECO:0000256" key="4">
    <source>
        <dbReference type="ARBA" id="ARBA00022989"/>
    </source>
</evidence>
<dbReference type="GO" id="GO:0005783">
    <property type="term" value="C:endoplasmic reticulum"/>
    <property type="evidence" value="ECO:0007669"/>
    <property type="project" value="TreeGrafter"/>
</dbReference>
<keyword evidence="3 6" id="KW-0812">Transmembrane</keyword>
<dbReference type="Pfam" id="PF03381">
    <property type="entry name" value="CDC50"/>
    <property type="match status" value="1"/>
</dbReference>
<dbReference type="GeneTree" id="ENSGT00390000004660"/>
<dbReference type="Ensembl" id="ENSSTUT00000007923.1">
    <property type="protein sequence ID" value="ENSSTUP00000007461.1"/>
    <property type="gene ID" value="ENSSTUG00000003638.1"/>
</dbReference>
<keyword evidence="5 6" id="KW-0472">Membrane</keyword>
<dbReference type="Proteomes" id="UP000472277">
    <property type="component" value="Chromosome 20"/>
</dbReference>
<evidence type="ECO:0000256" key="1">
    <source>
        <dbReference type="ARBA" id="ARBA00004370"/>
    </source>
</evidence>
<feature type="transmembrane region" description="Helical" evidence="6">
    <location>
        <begin position="38"/>
        <end position="60"/>
    </location>
</feature>
<comment type="similarity">
    <text evidence="2">Belongs to the CDC50/LEM3 family.</text>
</comment>
<dbReference type="GO" id="GO:0045332">
    <property type="term" value="P:phospholipid translocation"/>
    <property type="evidence" value="ECO:0007669"/>
    <property type="project" value="TreeGrafter"/>
</dbReference>
<proteinExistence type="inferred from homology"/>
<evidence type="ECO:0000256" key="3">
    <source>
        <dbReference type="ARBA" id="ARBA00022692"/>
    </source>
</evidence>